<dbReference type="AlphaFoldDB" id="A0A139PBE1"/>
<reference evidence="1 2" key="1">
    <citation type="submission" date="2016-01" db="EMBL/GenBank/DDBJ databases">
        <title>Highly variable Streptococcus oralis are common among viridans streptococci isolated from primates.</title>
        <authorList>
            <person name="Denapaite D."/>
            <person name="Rieger M."/>
            <person name="Koendgen S."/>
            <person name="Brueckner R."/>
            <person name="Ochigava I."/>
            <person name="Kappeler P."/>
            <person name="Maetz-Rensing K."/>
            <person name="Leendertz F."/>
            <person name="Hakenbeck R."/>
        </authorList>
    </citation>
    <scope>NUCLEOTIDE SEQUENCE [LARGE SCALE GENOMIC DNA]</scope>
    <source>
        <strain evidence="1 2">DD16</strain>
    </source>
</reference>
<comment type="caution">
    <text evidence="1">The sequence shown here is derived from an EMBL/GenBank/DDBJ whole genome shotgun (WGS) entry which is preliminary data.</text>
</comment>
<name>A0A139PBE1_STROR</name>
<evidence type="ECO:0000313" key="1">
    <source>
        <dbReference type="EMBL" id="KXT85595.1"/>
    </source>
</evidence>
<dbReference type="PATRIC" id="fig|1303.79.peg.1648"/>
<dbReference type="EMBL" id="LQOB01000267">
    <property type="protein sequence ID" value="KXT85595.1"/>
    <property type="molecule type" value="Genomic_DNA"/>
</dbReference>
<dbReference type="OrthoDB" id="9857798at2"/>
<dbReference type="Proteomes" id="UP000072653">
    <property type="component" value="Unassembled WGS sequence"/>
</dbReference>
<dbReference type="RefSeq" id="WP_061452953.1">
    <property type="nucleotide sequence ID" value="NZ_KQ969553.1"/>
</dbReference>
<accession>A0A139PBE1</accession>
<protein>
    <submittedName>
        <fullName evidence="1">Uncharacterized protein</fullName>
    </submittedName>
</protein>
<organism evidence="1 2">
    <name type="scientific">Streptococcus oralis</name>
    <dbReference type="NCBI Taxonomy" id="1303"/>
    <lineage>
        <taxon>Bacteria</taxon>
        <taxon>Bacillati</taxon>
        <taxon>Bacillota</taxon>
        <taxon>Bacilli</taxon>
        <taxon>Lactobacillales</taxon>
        <taxon>Streptococcaceae</taxon>
        <taxon>Streptococcus</taxon>
    </lineage>
</organism>
<sequence>MSVIILENSIFTVKKSDYTPEQWERMQKLRDSEERAEAQLSQLYGRRVATVIVFNIMATYKNTFNRFADTYEEACDGLGILIVNNIISRAVNGLPAQGVERRERENIRNLLPR</sequence>
<evidence type="ECO:0000313" key="2">
    <source>
        <dbReference type="Proteomes" id="UP000072653"/>
    </source>
</evidence>
<gene>
    <name evidence="1" type="ORF">SORDD16_01376</name>
</gene>
<proteinExistence type="predicted"/>